<dbReference type="InterPro" id="IPR016024">
    <property type="entry name" value="ARM-type_fold"/>
</dbReference>
<dbReference type="SUPFAM" id="SSF48371">
    <property type="entry name" value="ARM repeat"/>
    <property type="match status" value="1"/>
</dbReference>
<dbReference type="AlphaFoldDB" id="A0A0E2Z4G4"/>
<feature type="signal peptide" evidence="1">
    <location>
        <begin position="1"/>
        <end position="25"/>
    </location>
</feature>
<feature type="chain" id="PRO_5002408210" evidence="1">
    <location>
        <begin position="26"/>
        <end position="306"/>
    </location>
</feature>
<comment type="caution">
    <text evidence="2">The sequence shown here is derived from an EMBL/GenBank/DDBJ whole genome shotgun (WGS) entry which is preliminary data.</text>
</comment>
<organism evidence="2 3">
    <name type="scientific">Nitrosococcus oceani C-27</name>
    <dbReference type="NCBI Taxonomy" id="314279"/>
    <lineage>
        <taxon>Bacteria</taxon>
        <taxon>Pseudomonadati</taxon>
        <taxon>Pseudomonadota</taxon>
        <taxon>Gammaproteobacteria</taxon>
        <taxon>Chromatiales</taxon>
        <taxon>Chromatiaceae</taxon>
        <taxon>Nitrosococcus</taxon>
    </lineage>
</organism>
<dbReference type="Gene3D" id="1.25.10.10">
    <property type="entry name" value="Leucine-rich Repeat Variant"/>
    <property type="match status" value="1"/>
</dbReference>
<reference evidence="2 3" key="1">
    <citation type="submission" date="2014-07" db="EMBL/GenBank/DDBJ databases">
        <title>Comparative analysis of Nitrosococcus oceani genome inventories of strains from Pacific and Atlantic gyres.</title>
        <authorList>
            <person name="Lim C.K."/>
            <person name="Wang L."/>
            <person name="Sayavedra-Soto L.A."/>
            <person name="Klotz M.G."/>
        </authorList>
    </citation>
    <scope>NUCLEOTIDE SEQUENCE [LARGE SCALE GENOMIC DNA]</scope>
    <source>
        <strain evidence="2 3">C-27</strain>
    </source>
</reference>
<gene>
    <name evidence="2" type="ORF">IB75_04955</name>
</gene>
<evidence type="ECO:0000256" key="1">
    <source>
        <dbReference type="SAM" id="SignalP"/>
    </source>
</evidence>
<name>A0A0E2Z4G4_9GAMM</name>
<accession>A0A0E2Z4G4</accession>
<dbReference type="HOGENOM" id="CLU_959186_0_0_6"/>
<dbReference type="EMBL" id="JPGN01000028">
    <property type="protein sequence ID" value="KFI20111.1"/>
    <property type="molecule type" value="Genomic_DNA"/>
</dbReference>
<dbReference type="OrthoDB" id="9907050at2"/>
<evidence type="ECO:0000313" key="2">
    <source>
        <dbReference type="EMBL" id="KFI20111.1"/>
    </source>
</evidence>
<dbReference type="Proteomes" id="UP000028839">
    <property type="component" value="Unassembled WGS sequence"/>
</dbReference>
<evidence type="ECO:0000313" key="3">
    <source>
        <dbReference type="Proteomes" id="UP000028839"/>
    </source>
</evidence>
<dbReference type="Gene3D" id="3.55.50.30">
    <property type="match status" value="1"/>
</dbReference>
<dbReference type="InterPro" id="IPR011989">
    <property type="entry name" value="ARM-like"/>
</dbReference>
<keyword evidence="1" id="KW-0732">Signal</keyword>
<protein>
    <submittedName>
        <fullName evidence="2">Uncharacterized protein</fullName>
    </submittedName>
</protein>
<proteinExistence type="predicted"/>
<sequence>MNARLAMVLIIGLPVLVLFLASSHAASPPATVTPHTKKQDITHPKLTVRYKKGLLSAEIYNVPLAKVLREFKAKTGLQSHFNDPELADYPVSANIAEAPLVEALKQMLRGFSYALHHTAEHNIILLLSTSPTLTHAGPLLGTATFKQSALDPFSNTNNTAEEKPQTLDEFQPLVEEDPTGMEDEEGGKASAPIRSAKEEEHNEKLFQRAIDALQSPHKSLYPEAINQLAALDDPRAAGALVERAANDTLTAKERFQAIGALWQHAVNFNSAEAIATEALKELTQENDKNISYIAAQALNEMQQHLQ</sequence>